<protein>
    <recommendedName>
        <fullName evidence="3">Signal peptidase complex subunit 1</fullName>
    </recommendedName>
    <alternativeName>
        <fullName evidence="8">Microsomal signal peptidase 12 kDa subunit</fullName>
    </alternativeName>
</protein>
<evidence type="ECO:0000256" key="2">
    <source>
        <dbReference type="ARBA" id="ARBA00005245"/>
    </source>
</evidence>
<dbReference type="PANTHER" id="PTHR13202:SF0">
    <property type="entry name" value="SIGNAL PEPTIDASE COMPLEX SUBUNIT 1"/>
    <property type="match status" value="1"/>
</dbReference>
<comment type="similarity">
    <text evidence="2">Belongs to the SPCS1 family.</text>
</comment>
<comment type="subcellular location">
    <subcellularLocation>
        <location evidence="1">Endoplasmic reticulum membrane</location>
        <topology evidence="1">Multi-pass membrane protein</topology>
    </subcellularLocation>
</comment>
<evidence type="ECO:0000256" key="4">
    <source>
        <dbReference type="ARBA" id="ARBA00022692"/>
    </source>
</evidence>
<dbReference type="PANTHER" id="PTHR13202">
    <property type="entry name" value="MICROSOMAL SIGNAL PEPTIDASE 12 KDA SUBUNIT"/>
    <property type="match status" value="1"/>
</dbReference>
<feature type="compositionally biased region" description="Low complexity" evidence="10">
    <location>
        <begin position="95"/>
        <end position="104"/>
    </location>
</feature>
<dbReference type="Proteomes" id="UP000095282">
    <property type="component" value="Unplaced"/>
</dbReference>
<evidence type="ECO:0000256" key="8">
    <source>
        <dbReference type="ARBA" id="ARBA00032913"/>
    </source>
</evidence>
<keyword evidence="12" id="KW-1185">Reference proteome</keyword>
<evidence type="ECO:0000256" key="11">
    <source>
        <dbReference type="SAM" id="Phobius"/>
    </source>
</evidence>
<reference evidence="13" key="1">
    <citation type="submission" date="2016-11" db="UniProtKB">
        <authorList>
            <consortium name="WormBaseParasite"/>
        </authorList>
    </citation>
    <scope>IDENTIFICATION</scope>
</reference>
<keyword evidence="4 11" id="KW-0812">Transmembrane</keyword>
<evidence type="ECO:0000256" key="9">
    <source>
        <dbReference type="ARBA" id="ARBA00045204"/>
    </source>
</evidence>
<dbReference type="GO" id="GO:0006465">
    <property type="term" value="P:signal peptide processing"/>
    <property type="evidence" value="ECO:0007669"/>
    <property type="project" value="InterPro"/>
</dbReference>
<dbReference type="InterPro" id="IPR009542">
    <property type="entry name" value="Spc1/SPCS1"/>
</dbReference>
<evidence type="ECO:0000256" key="3">
    <source>
        <dbReference type="ARBA" id="ARBA00017059"/>
    </source>
</evidence>
<keyword evidence="5" id="KW-0256">Endoplasmic reticulum</keyword>
<evidence type="ECO:0000313" key="13">
    <source>
        <dbReference type="WBParaSite" id="Csp11.Scaffold629.g9018.t1"/>
    </source>
</evidence>
<dbReference type="GO" id="GO:0045047">
    <property type="term" value="P:protein targeting to ER"/>
    <property type="evidence" value="ECO:0007669"/>
    <property type="project" value="TreeGrafter"/>
</dbReference>
<keyword evidence="6 11" id="KW-1133">Transmembrane helix</keyword>
<keyword evidence="7 11" id="KW-0472">Membrane</keyword>
<organism evidence="12 13">
    <name type="scientific">Caenorhabditis tropicalis</name>
    <dbReference type="NCBI Taxonomy" id="1561998"/>
    <lineage>
        <taxon>Eukaryota</taxon>
        <taxon>Metazoa</taxon>
        <taxon>Ecdysozoa</taxon>
        <taxon>Nematoda</taxon>
        <taxon>Chromadorea</taxon>
        <taxon>Rhabditida</taxon>
        <taxon>Rhabditina</taxon>
        <taxon>Rhabditomorpha</taxon>
        <taxon>Rhabditoidea</taxon>
        <taxon>Rhabditidae</taxon>
        <taxon>Peloderinae</taxon>
        <taxon>Caenorhabditis</taxon>
    </lineage>
</organism>
<dbReference type="eggNOG" id="KOG4112">
    <property type="taxonomic scope" value="Eukaryota"/>
</dbReference>
<sequence>MDGMIAMLPAPLQKLSSHIDFQGQKVAERTYQVILTIAGIVGFFVGFWTQQLSYAIHIVMGASAFTALIILPPWPFLFRKNPIVWQVPTEEQEETSSASPPAESSAKKDDKKKKEPKKTK</sequence>
<dbReference type="Pfam" id="PF06645">
    <property type="entry name" value="SPC12"/>
    <property type="match status" value="1"/>
</dbReference>
<evidence type="ECO:0000256" key="10">
    <source>
        <dbReference type="SAM" id="MobiDB-lite"/>
    </source>
</evidence>
<evidence type="ECO:0000256" key="1">
    <source>
        <dbReference type="ARBA" id="ARBA00004477"/>
    </source>
</evidence>
<proteinExistence type="inferred from homology"/>
<comment type="function">
    <text evidence="9">Component of the signal peptidase complex (SPC) which catalyzes the cleavage of N-terminal signal sequences from nascent proteins as they are translocated into the lumen of the endoplasmic reticulum. Dispensable for SPC enzymatic activity.</text>
</comment>
<accession>A0A1I7UG90</accession>
<dbReference type="AlphaFoldDB" id="A0A1I7UG90"/>
<feature type="transmembrane region" description="Helical" evidence="11">
    <location>
        <begin position="30"/>
        <end position="48"/>
    </location>
</feature>
<evidence type="ECO:0000256" key="7">
    <source>
        <dbReference type="ARBA" id="ARBA00023136"/>
    </source>
</evidence>
<dbReference type="STRING" id="1561998.A0A1I7UG90"/>
<dbReference type="GO" id="GO:0005787">
    <property type="term" value="C:signal peptidase complex"/>
    <property type="evidence" value="ECO:0007669"/>
    <property type="project" value="InterPro"/>
</dbReference>
<dbReference type="WBParaSite" id="Csp11.Scaffold629.g9018.t1">
    <property type="protein sequence ID" value="Csp11.Scaffold629.g9018.t1"/>
    <property type="gene ID" value="Csp11.Scaffold629.g9018"/>
</dbReference>
<feature type="region of interest" description="Disordered" evidence="10">
    <location>
        <begin position="89"/>
        <end position="120"/>
    </location>
</feature>
<name>A0A1I7UG90_9PELO</name>
<evidence type="ECO:0000256" key="6">
    <source>
        <dbReference type="ARBA" id="ARBA00022989"/>
    </source>
</evidence>
<evidence type="ECO:0000313" key="12">
    <source>
        <dbReference type="Proteomes" id="UP000095282"/>
    </source>
</evidence>
<feature type="transmembrane region" description="Helical" evidence="11">
    <location>
        <begin position="54"/>
        <end position="71"/>
    </location>
</feature>
<evidence type="ECO:0000256" key="5">
    <source>
        <dbReference type="ARBA" id="ARBA00022824"/>
    </source>
</evidence>